<keyword evidence="3" id="KW-1133">Transmembrane helix</keyword>
<dbReference type="Proteomes" id="UP000000422">
    <property type="component" value="Chromosome"/>
</dbReference>
<name>Q7M8L5_WOLSU</name>
<evidence type="ECO:0000313" key="7">
    <source>
        <dbReference type="Proteomes" id="UP000000422"/>
    </source>
</evidence>
<protein>
    <recommendedName>
        <fullName evidence="1">diguanylate cyclase</fullName>
        <ecNumber evidence="1">2.7.7.65</ecNumber>
    </recommendedName>
</protein>
<dbReference type="CDD" id="cd01949">
    <property type="entry name" value="GGDEF"/>
    <property type="match status" value="1"/>
</dbReference>
<evidence type="ECO:0000256" key="2">
    <source>
        <dbReference type="ARBA" id="ARBA00034247"/>
    </source>
</evidence>
<reference evidence="6 7" key="1">
    <citation type="journal article" date="2003" name="Proc. Natl. Acad. Sci. U.S.A.">
        <title>Complete genome sequence and analysis of Wolinella succinogenes.</title>
        <authorList>
            <person name="Baar C."/>
            <person name="Eppinger M."/>
            <person name="Raddatz G."/>
            <person name="Simon JM."/>
            <person name="Lanz C."/>
            <person name="Klimmek O."/>
            <person name="Nandakumar R."/>
            <person name="Gross R."/>
            <person name="Rosinus A."/>
            <person name="Keller H."/>
            <person name="Jagtap P."/>
            <person name="Linke B."/>
            <person name="Meyer F."/>
            <person name="Lederer H."/>
            <person name="Schuster S.C."/>
        </authorList>
    </citation>
    <scope>NUCLEOTIDE SEQUENCE [LARGE SCALE GENOMIC DNA]</scope>
    <source>
        <strain evidence="7">ATCC 29543 / DSM 1740 / CCUG 13145 / JCM 31913 / LMG 7466 / NCTC 11488 / FDC 602W</strain>
    </source>
</reference>
<evidence type="ECO:0000256" key="1">
    <source>
        <dbReference type="ARBA" id="ARBA00012528"/>
    </source>
</evidence>
<evidence type="ECO:0000259" key="5">
    <source>
        <dbReference type="PROSITE" id="PS50887"/>
    </source>
</evidence>
<dbReference type="KEGG" id="wsu:WS1568"/>
<evidence type="ECO:0000313" key="6">
    <source>
        <dbReference type="EMBL" id="CAE10609.1"/>
    </source>
</evidence>
<dbReference type="RefSeq" id="WP_011139393.1">
    <property type="nucleotide sequence ID" value="NC_005090.1"/>
</dbReference>
<dbReference type="InterPro" id="IPR003660">
    <property type="entry name" value="HAMP_dom"/>
</dbReference>
<sequence>MKRRLLGLMFGIGLLLFGILIAFSFQSLQKYDRLENLAIQGEALRSLYLIKEFWDERKLSLAAPEESGTSLLLDRTKPEDERRLQAMGIDFSWLEKRLEHETFALFPLYHDPKRWSIWIKEGKGIYRGKEVRLEARAEKRFSDLLQKGVKFTLLEDSSKLSSAKLFFEEGELSYLFQKGVSFVDIYLPFAPDLYLQVTLDRGFYSMMRTDWRMSLFYLFLSLSAILALFYLFLERLILSKISHISAKVRQIEETHDLSLRIDLQGGDELGELAAWINGMLKEIERFQQRELGKREILLENERRFLQKIIDSWNHALLVMEGEKILKTNDAFKRLFGEFDALSPRERESFLRPLLEAKPQESVPLCLENQCLFFRVDSHYLGEGQRLLTLTDVSRLNEQLQTLQDSAMRDSLTGLLNRHGVLHFIQEHLEKEGFGVLIFDLDHFKKINDTYGHPIGDEVLRGFGLILSEGQRSEDAIGRWGGEEFILVLSTKESSVLHSIAERVRQRLKATAFSDGCQGTFRVSVSIGGAILREGESFEGVYERADKNLYQAKALGRDQSIVI</sequence>
<keyword evidence="3" id="KW-0472">Membrane</keyword>
<dbReference type="SMART" id="SM00304">
    <property type="entry name" value="HAMP"/>
    <property type="match status" value="1"/>
</dbReference>
<dbReference type="GO" id="GO:0043709">
    <property type="term" value="P:cell adhesion involved in single-species biofilm formation"/>
    <property type="evidence" value="ECO:0007669"/>
    <property type="project" value="TreeGrafter"/>
</dbReference>
<dbReference type="GO" id="GO:0052621">
    <property type="term" value="F:diguanylate cyclase activity"/>
    <property type="evidence" value="ECO:0007669"/>
    <property type="project" value="UniProtKB-EC"/>
</dbReference>
<dbReference type="FunFam" id="3.30.70.270:FF:000001">
    <property type="entry name" value="Diguanylate cyclase domain protein"/>
    <property type="match status" value="1"/>
</dbReference>
<accession>Q7M8L5</accession>
<dbReference type="CDD" id="cd06225">
    <property type="entry name" value="HAMP"/>
    <property type="match status" value="1"/>
</dbReference>
<dbReference type="SMART" id="SM00267">
    <property type="entry name" value="GGDEF"/>
    <property type="match status" value="1"/>
</dbReference>
<dbReference type="EC" id="2.7.7.65" evidence="1"/>
<dbReference type="Pfam" id="PF00990">
    <property type="entry name" value="GGDEF"/>
    <property type="match status" value="1"/>
</dbReference>
<comment type="catalytic activity">
    <reaction evidence="2">
        <text>2 GTP = 3',3'-c-di-GMP + 2 diphosphate</text>
        <dbReference type="Rhea" id="RHEA:24898"/>
        <dbReference type="ChEBI" id="CHEBI:33019"/>
        <dbReference type="ChEBI" id="CHEBI:37565"/>
        <dbReference type="ChEBI" id="CHEBI:58805"/>
        <dbReference type="EC" id="2.7.7.65"/>
    </reaction>
</comment>
<dbReference type="SUPFAM" id="SSF55073">
    <property type="entry name" value="Nucleotide cyclase"/>
    <property type="match status" value="1"/>
</dbReference>
<dbReference type="AlphaFoldDB" id="Q7M8L5"/>
<dbReference type="InterPro" id="IPR050469">
    <property type="entry name" value="Diguanylate_Cyclase"/>
</dbReference>
<dbReference type="GO" id="GO:0007165">
    <property type="term" value="P:signal transduction"/>
    <property type="evidence" value="ECO:0007669"/>
    <property type="project" value="InterPro"/>
</dbReference>
<feature type="transmembrane region" description="Helical" evidence="3">
    <location>
        <begin position="215"/>
        <end position="233"/>
    </location>
</feature>
<evidence type="ECO:0000256" key="3">
    <source>
        <dbReference type="SAM" id="Phobius"/>
    </source>
</evidence>
<dbReference type="PROSITE" id="PS50887">
    <property type="entry name" value="GGDEF"/>
    <property type="match status" value="1"/>
</dbReference>
<dbReference type="EMBL" id="BX571661">
    <property type="protein sequence ID" value="CAE10609.1"/>
    <property type="molecule type" value="Genomic_DNA"/>
</dbReference>
<dbReference type="NCBIfam" id="TIGR00254">
    <property type="entry name" value="GGDEF"/>
    <property type="match status" value="1"/>
</dbReference>
<dbReference type="InterPro" id="IPR029787">
    <property type="entry name" value="Nucleotide_cyclase"/>
</dbReference>
<dbReference type="eggNOG" id="COG5000">
    <property type="taxonomic scope" value="Bacteria"/>
</dbReference>
<dbReference type="GO" id="GO:1902201">
    <property type="term" value="P:negative regulation of bacterial-type flagellum-dependent cell motility"/>
    <property type="evidence" value="ECO:0007669"/>
    <property type="project" value="TreeGrafter"/>
</dbReference>
<keyword evidence="7" id="KW-1185">Reference proteome</keyword>
<dbReference type="STRING" id="273121.WS1568"/>
<evidence type="ECO:0000259" key="4">
    <source>
        <dbReference type="PROSITE" id="PS50885"/>
    </source>
</evidence>
<dbReference type="InterPro" id="IPR043128">
    <property type="entry name" value="Rev_trsase/Diguanyl_cyclase"/>
</dbReference>
<dbReference type="Gene3D" id="6.10.340.10">
    <property type="match status" value="1"/>
</dbReference>
<dbReference type="InterPro" id="IPR000160">
    <property type="entry name" value="GGDEF_dom"/>
</dbReference>
<feature type="domain" description="GGDEF" evidence="5">
    <location>
        <begin position="431"/>
        <end position="562"/>
    </location>
</feature>
<organism evidence="7">
    <name type="scientific">Wolinella succinogenes (strain ATCC 29543 / DSM 1740 / CCUG 13145 / JCM 31913 / LMG 7466 / NCTC 11488 / FDC 602W)</name>
    <name type="common">Vibrio succinogenes</name>
    <dbReference type="NCBI Taxonomy" id="273121"/>
    <lineage>
        <taxon>Bacteria</taxon>
        <taxon>Pseudomonadati</taxon>
        <taxon>Campylobacterota</taxon>
        <taxon>Epsilonproteobacteria</taxon>
        <taxon>Campylobacterales</taxon>
        <taxon>Helicobacteraceae</taxon>
        <taxon>Wolinella</taxon>
    </lineage>
</organism>
<dbReference type="eggNOG" id="COG3706">
    <property type="taxonomic scope" value="Bacteria"/>
</dbReference>
<feature type="domain" description="HAMP" evidence="4">
    <location>
        <begin position="235"/>
        <end position="288"/>
    </location>
</feature>
<dbReference type="Pfam" id="PF00672">
    <property type="entry name" value="HAMP"/>
    <property type="match status" value="1"/>
</dbReference>
<gene>
    <name evidence="6" type="primary">MLL1446</name>
    <name evidence="6" type="ordered locus">WS1568</name>
</gene>
<dbReference type="Gene3D" id="3.30.70.270">
    <property type="match status" value="1"/>
</dbReference>
<feature type="transmembrane region" description="Helical" evidence="3">
    <location>
        <begin position="6"/>
        <end position="25"/>
    </location>
</feature>
<dbReference type="PANTHER" id="PTHR45138:SF9">
    <property type="entry name" value="DIGUANYLATE CYCLASE DGCM-RELATED"/>
    <property type="match status" value="1"/>
</dbReference>
<keyword evidence="3" id="KW-0812">Transmembrane</keyword>
<proteinExistence type="predicted"/>
<dbReference type="PANTHER" id="PTHR45138">
    <property type="entry name" value="REGULATORY COMPONENTS OF SENSORY TRANSDUCTION SYSTEM"/>
    <property type="match status" value="1"/>
</dbReference>
<dbReference type="PROSITE" id="PS50885">
    <property type="entry name" value="HAMP"/>
    <property type="match status" value="1"/>
</dbReference>
<dbReference type="GO" id="GO:0005886">
    <property type="term" value="C:plasma membrane"/>
    <property type="evidence" value="ECO:0007669"/>
    <property type="project" value="TreeGrafter"/>
</dbReference>
<dbReference type="HOGENOM" id="CLU_484790_0_0_7"/>